<sequence>MAISRKWKIVLQFALIISISASTAGLAGGLTNKVSRWGSSTKMKDKIDTGGHLRNETVVEGGDLGNGTKDAMLMGTGGDRMMSRWESPEVHVAKQKRQIDTTYTRR</sequence>
<proteinExistence type="predicted"/>
<reference evidence="2 3" key="1">
    <citation type="journal article" date="2012" name="BMC Genomics">
        <title>Sequencing the genome of Marssonina brunnea reveals fungus-poplar co-evolution.</title>
        <authorList>
            <person name="Zhu S."/>
            <person name="Cao Y.-Z."/>
            <person name="Jiang C."/>
            <person name="Tan B.-Y."/>
            <person name="Wang Z."/>
            <person name="Feng S."/>
            <person name="Zhang L."/>
            <person name="Su X.-H."/>
            <person name="Brejova B."/>
            <person name="Vinar T."/>
            <person name="Xu M."/>
            <person name="Wang M.-X."/>
            <person name="Zhang S.-G."/>
            <person name="Huang M.-R."/>
            <person name="Wu R."/>
            <person name="Zhou Y."/>
        </authorList>
    </citation>
    <scope>NUCLEOTIDE SEQUENCE [LARGE SCALE GENOMIC DNA]</scope>
    <source>
        <strain evidence="2 3">MB_m1</strain>
    </source>
</reference>
<dbReference type="KEGG" id="mbe:MBM_02629"/>
<name>K1X2Z3_MARBU</name>
<feature type="region of interest" description="Disordered" evidence="1">
    <location>
        <begin position="87"/>
        <end position="106"/>
    </location>
</feature>
<gene>
    <name evidence="2" type="ORF">MBM_02629</name>
</gene>
<dbReference type="EMBL" id="JH921431">
    <property type="protein sequence ID" value="EKD19392.1"/>
    <property type="molecule type" value="Genomic_DNA"/>
</dbReference>
<dbReference type="Proteomes" id="UP000006753">
    <property type="component" value="Unassembled WGS sequence"/>
</dbReference>
<protein>
    <submittedName>
        <fullName evidence="2">Uncharacterized protein</fullName>
    </submittedName>
</protein>
<organism evidence="2 3">
    <name type="scientific">Marssonina brunnea f. sp. multigermtubi (strain MB_m1)</name>
    <name type="common">Marssonina leaf spot fungus</name>
    <dbReference type="NCBI Taxonomy" id="1072389"/>
    <lineage>
        <taxon>Eukaryota</taxon>
        <taxon>Fungi</taxon>
        <taxon>Dikarya</taxon>
        <taxon>Ascomycota</taxon>
        <taxon>Pezizomycotina</taxon>
        <taxon>Leotiomycetes</taxon>
        <taxon>Helotiales</taxon>
        <taxon>Drepanopezizaceae</taxon>
        <taxon>Drepanopeziza</taxon>
    </lineage>
</organism>
<evidence type="ECO:0000313" key="2">
    <source>
        <dbReference type="EMBL" id="EKD19392.1"/>
    </source>
</evidence>
<dbReference type="InParanoid" id="K1X2Z3"/>
<dbReference type="OrthoDB" id="3563142at2759"/>
<dbReference type="HOGENOM" id="CLU_2223805_0_0_1"/>
<evidence type="ECO:0000313" key="3">
    <source>
        <dbReference type="Proteomes" id="UP000006753"/>
    </source>
</evidence>
<accession>K1X2Z3</accession>
<evidence type="ECO:0000256" key="1">
    <source>
        <dbReference type="SAM" id="MobiDB-lite"/>
    </source>
</evidence>
<dbReference type="AlphaFoldDB" id="K1X2Z3"/>
<keyword evidence="3" id="KW-1185">Reference proteome</keyword>